<gene>
    <name evidence="4" type="ORF">ADK37_24555</name>
</gene>
<proteinExistence type="predicted"/>
<dbReference type="Gene3D" id="2.130.10.10">
    <property type="entry name" value="YVTN repeat-like/Quinoprotein amine dehydrogenase"/>
    <property type="match status" value="1"/>
</dbReference>
<comment type="caution">
    <text evidence="4">The sequence shown here is derived from an EMBL/GenBank/DDBJ whole genome shotgun (WGS) entry which is preliminary data.</text>
</comment>
<evidence type="ECO:0000256" key="3">
    <source>
        <dbReference type="SAM" id="MobiDB-lite"/>
    </source>
</evidence>
<feature type="region of interest" description="Disordered" evidence="3">
    <location>
        <begin position="178"/>
        <end position="204"/>
    </location>
</feature>
<feature type="compositionally biased region" description="Basic residues" evidence="3">
    <location>
        <begin position="190"/>
        <end position="204"/>
    </location>
</feature>
<organism evidence="4 5">
    <name type="scientific">Streptomyces resistomycificus</name>
    <dbReference type="NCBI Taxonomy" id="67356"/>
    <lineage>
        <taxon>Bacteria</taxon>
        <taxon>Bacillati</taxon>
        <taxon>Actinomycetota</taxon>
        <taxon>Actinomycetes</taxon>
        <taxon>Kitasatosporales</taxon>
        <taxon>Streptomycetaceae</taxon>
        <taxon>Streptomyces</taxon>
        <taxon>Streptomyces aurantiacus group</taxon>
    </lineage>
</organism>
<dbReference type="eggNOG" id="COG2319">
    <property type="taxonomic scope" value="Bacteria"/>
</dbReference>
<evidence type="ECO:0000256" key="1">
    <source>
        <dbReference type="ARBA" id="ARBA00001033"/>
    </source>
</evidence>
<dbReference type="EMBL" id="LGUS01000176">
    <property type="protein sequence ID" value="KOG33055.1"/>
    <property type="molecule type" value="Genomic_DNA"/>
</dbReference>
<accession>A0A0L8L4J6</accession>
<dbReference type="GO" id="GO:0052834">
    <property type="term" value="F:inositol monophosphate phosphatase activity"/>
    <property type="evidence" value="ECO:0007669"/>
    <property type="project" value="UniProtKB-EC"/>
</dbReference>
<evidence type="ECO:0000313" key="5">
    <source>
        <dbReference type="Proteomes" id="UP000037251"/>
    </source>
</evidence>
<keyword evidence="5" id="KW-1185">Reference proteome</keyword>
<dbReference type="InterPro" id="IPR011043">
    <property type="entry name" value="Gal_Oxase/kelch_b-propeller"/>
</dbReference>
<name>A0A0L8L4J6_9ACTN</name>
<dbReference type="PROSITE" id="PS00630">
    <property type="entry name" value="IMP_2"/>
    <property type="match status" value="1"/>
</dbReference>
<dbReference type="SUPFAM" id="SSF50965">
    <property type="entry name" value="Galactose oxidase, central domain"/>
    <property type="match status" value="1"/>
</dbReference>
<dbReference type="PATRIC" id="fig|67356.5.peg.5235"/>
<dbReference type="STRING" id="67356.AQJ84_27350"/>
<comment type="catalytic activity">
    <reaction evidence="1">
        <text>a myo-inositol phosphate + H2O = myo-inositol + phosphate</text>
        <dbReference type="Rhea" id="RHEA:24056"/>
        <dbReference type="ChEBI" id="CHEBI:15377"/>
        <dbReference type="ChEBI" id="CHEBI:17268"/>
        <dbReference type="ChEBI" id="CHEBI:43474"/>
        <dbReference type="ChEBI" id="CHEBI:84139"/>
        <dbReference type="EC" id="3.1.3.25"/>
    </reaction>
</comment>
<sequence length="204" mass="21354">MWAAATETVDCRCVAVIADPSALVRSWDLAAGRPLASLAGGAWAAATSAVNGRSVVLVGRQSVPRLLMWDPVTGEAVGDLVSDPSAGRIGAVVAVATAVVDGSPKAVTLHDDSSVRAWCLAEQQYEGLVAPLTHGNQQRVSLTAAVVGGRLVAITGGWEGQVQRWDVAALHASDEVCATDRPHRSGVGPRHGRRRQPSPPRHRR</sequence>
<evidence type="ECO:0000256" key="2">
    <source>
        <dbReference type="ARBA" id="ARBA00013106"/>
    </source>
</evidence>
<dbReference type="InterPro" id="IPR020550">
    <property type="entry name" value="Inositol_monophosphatase_CS"/>
</dbReference>
<evidence type="ECO:0000313" key="4">
    <source>
        <dbReference type="EMBL" id="KOG33055.1"/>
    </source>
</evidence>
<dbReference type="Proteomes" id="UP000037251">
    <property type="component" value="Unassembled WGS sequence"/>
</dbReference>
<dbReference type="GO" id="GO:0046854">
    <property type="term" value="P:phosphatidylinositol phosphate biosynthetic process"/>
    <property type="evidence" value="ECO:0007669"/>
    <property type="project" value="InterPro"/>
</dbReference>
<reference evidence="5" key="1">
    <citation type="submission" date="2015-07" db="EMBL/GenBank/DDBJ databases">
        <authorList>
            <person name="Ju K.-S."/>
            <person name="Doroghazi J.R."/>
            <person name="Metcalf W.W."/>
        </authorList>
    </citation>
    <scope>NUCLEOTIDE SEQUENCE [LARGE SCALE GENOMIC DNA]</scope>
    <source>
        <strain evidence="5">NRRL 2290</strain>
    </source>
</reference>
<dbReference type="EC" id="3.1.3.25" evidence="2"/>
<dbReference type="AlphaFoldDB" id="A0A0L8L4J6"/>
<protein>
    <recommendedName>
        <fullName evidence="2">inositol-phosphate phosphatase</fullName>
        <ecNumber evidence="2">3.1.3.25</ecNumber>
    </recommendedName>
</protein>
<dbReference type="InterPro" id="IPR015943">
    <property type="entry name" value="WD40/YVTN_repeat-like_dom_sf"/>
</dbReference>